<comment type="caution">
    <text evidence="4">The sequence shown here is derived from an EMBL/GenBank/DDBJ whole genome shotgun (WGS) entry which is preliminary data.</text>
</comment>
<feature type="region of interest" description="Disordered" evidence="2">
    <location>
        <begin position="1"/>
        <end position="21"/>
    </location>
</feature>
<dbReference type="AlphaFoldDB" id="A0A0F8ZND3"/>
<feature type="coiled-coil region" evidence="1">
    <location>
        <begin position="48"/>
        <end position="79"/>
    </location>
</feature>
<name>A0A0F8ZND3_9ZZZZ</name>
<accession>A0A0F8ZND3</accession>
<sequence>MNRKQREQQRGQQKQEREGPRIRPSIEAGVVMLVIVMAVMLLVLTTLVWQTNNKLQVARQELQTLNAQVEVKLKQTQDALTDIGIFRRDLWDKVDEALEEIP</sequence>
<keyword evidence="3" id="KW-0812">Transmembrane</keyword>
<feature type="transmembrane region" description="Helical" evidence="3">
    <location>
        <begin position="30"/>
        <end position="49"/>
    </location>
</feature>
<proteinExistence type="predicted"/>
<reference evidence="4" key="1">
    <citation type="journal article" date="2015" name="Nature">
        <title>Complex archaea that bridge the gap between prokaryotes and eukaryotes.</title>
        <authorList>
            <person name="Spang A."/>
            <person name="Saw J.H."/>
            <person name="Jorgensen S.L."/>
            <person name="Zaremba-Niedzwiedzka K."/>
            <person name="Martijn J."/>
            <person name="Lind A.E."/>
            <person name="van Eijk R."/>
            <person name="Schleper C."/>
            <person name="Guy L."/>
            <person name="Ettema T.J."/>
        </authorList>
    </citation>
    <scope>NUCLEOTIDE SEQUENCE</scope>
</reference>
<protein>
    <submittedName>
        <fullName evidence="4">Uncharacterized protein</fullName>
    </submittedName>
</protein>
<keyword evidence="3" id="KW-0472">Membrane</keyword>
<keyword evidence="1" id="KW-0175">Coiled coil</keyword>
<keyword evidence="3" id="KW-1133">Transmembrane helix</keyword>
<evidence type="ECO:0000256" key="3">
    <source>
        <dbReference type="SAM" id="Phobius"/>
    </source>
</evidence>
<gene>
    <name evidence="4" type="ORF">LCGC14_3014210</name>
</gene>
<dbReference type="EMBL" id="LAZR01062468">
    <property type="protein sequence ID" value="KKK61451.1"/>
    <property type="molecule type" value="Genomic_DNA"/>
</dbReference>
<evidence type="ECO:0000313" key="4">
    <source>
        <dbReference type="EMBL" id="KKK61451.1"/>
    </source>
</evidence>
<evidence type="ECO:0000256" key="2">
    <source>
        <dbReference type="SAM" id="MobiDB-lite"/>
    </source>
</evidence>
<organism evidence="4">
    <name type="scientific">marine sediment metagenome</name>
    <dbReference type="NCBI Taxonomy" id="412755"/>
    <lineage>
        <taxon>unclassified sequences</taxon>
        <taxon>metagenomes</taxon>
        <taxon>ecological metagenomes</taxon>
    </lineage>
</organism>
<evidence type="ECO:0000256" key="1">
    <source>
        <dbReference type="SAM" id="Coils"/>
    </source>
</evidence>